<dbReference type="Gene3D" id="2.60.40.1120">
    <property type="entry name" value="Carboxypeptidase-like, regulatory domain"/>
    <property type="match status" value="1"/>
</dbReference>
<comment type="caution">
    <text evidence="2">The sequence shown here is derived from an EMBL/GenBank/DDBJ whole genome shotgun (WGS) entry which is preliminary data.</text>
</comment>
<dbReference type="AlphaFoldDB" id="A0A930VI44"/>
<dbReference type="SUPFAM" id="SSF49464">
    <property type="entry name" value="Carboxypeptidase regulatory domain-like"/>
    <property type="match status" value="1"/>
</dbReference>
<dbReference type="EMBL" id="JADKPN010000013">
    <property type="protein sequence ID" value="MBF4765185.1"/>
    <property type="molecule type" value="Genomic_DNA"/>
</dbReference>
<dbReference type="GO" id="GO:0004180">
    <property type="term" value="F:carboxypeptidase activity"/>
    <property type="evidence" value="ECO:0007669"/>
    <property type="project" value="UniProtKB-KW"/>
</dbReference>
<protein>
    <submittedName>
        <fullName evidence="2">Carboxypeptidase regulatory-like domain-containing protein</fullName>
    </submittedName>
</protein>
<reference evidence="2" key="1">
    <citation type="submission" date="2020-11" db="EMBL/GenBank/DDBJ databases">
        <title>Nocardioides sp. nov., isolated from Soil of Cynanchum wilfordii Hemsley rhizosphere.</title>
        <authorList>
            <person name="Lee J.-S."/>
            <person name="Suh M.K."/>
            <person name="Kim J.-S."/>
        </authorList>
    </citation>
    <scope>NUCLEOTIDE SEQUENCE</scope>
    <source>
        <strain evidence="2">KCTC 19275</strain>
    </source>
</reference>
<evidence type="ECO:0000313" key="2">
    <source>
        <dbReference type="EMBL" id="MBF4765185.1"/>
    </source>
</evidence>
<feature type="chain" id="PRO_5036769764" evidence="1">
    <location>
        <begin position="28"/>
        <end position="332"/>
    </location>
</feature>
<gene>
    <name evidence="2" type="ORF">ISU07_18800</name>
</gene>
<dbReference type="InterPro" id="IPR013783">
    <property type="entry name" value="Ig-like_fold"/>
</dbReference>
<keyword evidence="1" id="KW-0732">Signal</keyword>
<organism evidence="2 3">
    <name type="scientific">Nocardioides islandensis</name>
    <dbReference type="NCBI Taxonomy" id="433663"/>
    <lineage>
        <taxon>Bacteria</taxon>
        <taxon>Bacillati</taxon>
        <taxon>Actinomycetota</taxon>
        <taxon>Actinomycetes</taxon>
        <taxon>Propionibacteriales</taxon>
        <taxon>Nocardioidaceae</taxon>
        <taxon>Nocardioides</taxon>
    </lineage>
</organism>
<dbReference type="GO" id="GO:0005975">
    <property type="term" value="P:carbohydrate metabolic process"/>
    <property type="evidence" value="ECO:0007669"/>
    <property type="project" value="UniProtKB-ARBA"/>
</dbReference>
<sequence length="332" mass="35664">MSRRHVLALLLPAVLLGSALSAPPATATVNPGSIAGRVTTLVDAPLRGIRVEVVFNRGFGDEVVGQDLTDSRGRYRVDDLQENDFYKVRFVDPDGAYASEYYDDALGTTDGDWVPVTRYEVTRGANAVLEPASSISGRLTDAAGKPLPGVQVLLYVSPGLNGYILAREGGSTDADGRYTIDRLPAATYHLEFSSHSTVALECWLDQPSLFTSTPLPIGVGQQVTGLDVVVGAPDPPVVLPPAPVVNRVAPSVEGTPRVGRRLTAHAGRWTPVSVALTFQWYADGRPIAGATHRRLRLTEHQRGKHLLVLVTARAPGYSDTEAVSARTDRVRR</sequence>
<evidence type="ECO:0000256" key="1">
    <source>
        <dbReference type="SAM" id="SignalP"/>
    </source>
</evidence>
<dbReference type="Pfam" id="PF13620">
    <property type="entry name" value="CarboxypepD_reg"/>
    <property type="match status" value="1"/>
</dbReference>
<dbReference type="Gene3D" id="2.60.40.10">
    <property type="entry name" value="Immunoglobulins"/>
    <property type="match status" value="1"/>
</dbReference>
<dbReference type="Gene3D" id="2.60.40.2700">
    <property type="match status" value="1"/>
</dbReference>
<keyword evidence="2" id="KW-0378">Hydrolase</keyword>
<keyword evidence="2" id="KW-0645">Protease</keyword>
<dbReference type="RefSeq" id="WP_194708366.1">
    <property type="nucleotide sequence ID" value="NZ_JADKPN010000013.1"/>
</dbReference>
<evidence type="ECO:0000313" key="3">
    <source>
        <dbReference type="Proteomes" id="UP000640489"/>
    </source>
</evidence>
<accession>A0A930VI44</accession>
<dbReference type="InterPro" id="IPR008969">
    <property type="entry name" value="CarboxyPept-like_regulatory"/>
</dbReference>
<dbReference type="Proteomes" id="UP000640489">
    <property type="component" value="Unassembled WGS sequence"/>
</dbReference>
<keyword evidence="3" id="KW-1185">Reference proteome</keyword>
<keyword evidence="2" id="KW-0121">Carboxypeptidase</keyword>
<name>A0A930VI44_9ACTN</name>
<feature type="signal peptide" evidence="1">
    <location>
        <begin position="1"/>
        <end position="27"/>
    </location>
</feature>
<proteinExistence type="predicted"/>